<dbReference type="PRINTS" id="PR00080">
    <property type="entry name" value="SDRFAMILY"/>
</dbReference>
<accession>A0A1Z1FGS6</accession>
<proteinExistence type="inferred from homology"/>
<evidence type="ECO:0000256" key="1">
    <source>
        <dbReference type="ARBA" id="ARBA00006484"/>
    </source>
</evidence>
<evidence type="ECO:0000256" key="2">
    <source>
        <dbReference type="ARBA" id="ARBA00023002"/>
    </source>
</evidence>
<dbReference type="GO" id="GO:0016491">
    <property type="term" value="F:oxidoreductase activity"/>
    <property type="evidence" value="ECO:0007669"/>
    <property type="project" value="UniProtKB-KW"/>
</dbReference>
<dbReference type="Gene3D" id="3.40.50.720">
    <property type="entry name" value="NAD(P)-binding Rossmann-like Domain"/>
    <property type="match status" value="1"/>
</dbReference>
<dbReference type="STRING" id="450378.GCA_001661675_03352"/>
<dbReference type="KEGG" id="cman:A9D14_16680"/>
<geneLocation type="plasmid" evidence="5 7">
    <name>plas1</name>
</geneLocation>
<dbReference type="EMBL" id="CP019603">
    <property type="protein sequence ID" value="ARU17952.1"/>
    <property type="molecule type" value="Genomic_DNA"/>
</dbReference>
<name>A0A1Z1FGS6_9SPHN</name>
<evidence type="ECO:0000313" key="5">
    <source>
        <dbReference type="EMBL" id="QNE07455.1"/>
    </source>
</evidence>
<dbReference type="AlphaFoldDB" id="A0A1Z1FGS6"/>
<evidence type="ECO:0000313" key="6">
    <source>
        <dbReference type="Proteomes" id="UP000195807"/>
    </source>
</evidence>
<organism evidence="4 6">
    <name type="scientific">Croceicoccus marinus</name>
    <dbReference type="NCBI Taxonomy" id="450378"/>
    <lineage>
        <taxon>Bacteria</taxon>
        <taxon>Pseudomonadati</taxon>
        <taxon>Pseudomonadota</taxon>
        <taxon>Alphaproteobacteria</taxon>
        <taxon>Sphingomonadales</taxon>
        <taxon>Erythrobacteraceae</taxon>
        <taxon>Croceicoccus</taxon>
    </lineage>
</organism>
<dbReference type="EMBL" id="CP060053">
    <property type="protein sequence ID" value="QNE07455.1"/>
    <property type="molecule type" value="Genomic_DNA"/>
</dbReference>
<reference evidence="5 7" key="2">
    <citation type="submission" date="2020-08" db="EMBL/GenBank/DDBJ databases">
        <authorList>
            <person name="Liu G."/>
            <person name="Sun C."/>
        </authorList>
    </citation>
    <scope>NUCLEOTIDE SEQUENCE [LARGE SCALE GENOMIC DNA]</scope>
    <source>
        <strain evidence="5 7">OT19</strain>
        <plasmid evidence="5 7">plas1</plasmid>
    </source>
</reference>
<gene>
    <name evidence="4" type="ORF">A9D14_16680</name>
    <name evidence="5" type="ORF">H4O24_16390</name>
</gene>
<evidence type="ECO:0000256" key="3">
    <source>
        <dbReference type="RuleBase" id="RU000363"/>
    </source>
</evidence>
<geneLocation type="plasmid" evidence="4">
    <name>pCME4A9I</name>
</geneLocation>
<protein>
    <submittedName>
        <fullName evidence="5">SDR family NAD(P)-dependent oxidoreductase</fullName>
    </submittedName>
</protein>
<keyword evidence="6" id="KW-1185">Reference proteome</keyword>
<dbReference type="NCBIfam" id="NF005495">
    <property type="entry name" value="PRK07109.1"/>
    <property type="match status" value="1"/>
</dbReference>
<dbReference type="Proteomes" id="UP000515297">
    <property type="component" value="Plasmid plas1"/>
</dbReference>
<dbReference type="Pfam" id="PF00106">
    <property type="entry name" value="adh_short"/>
    <property type="match status" value="1"/>
</dbReference>
<dbReference type="OrthoDB" id="9781689at2"/>
<keyword evidence="4" id="KW-0614">Plasmid</keyword>
<dbReference type="InterPro" id="IPR002347">
    <property type="entry name" value="SDR_fam"/>
</dbReference>
<dbReference type="PRINTS" id="PR00081">
    <property type="entry name" value="GDHRDH"/>
</dbReference>
<keyword evidence="2" id="KW-0560">Oxidoreductase</keyword>
<evidence type="ECO:0000313" key="7">
    <source>
        <dbReference type="Proteomes" id="UP000515297"/>
    </source>
</evidence>
<dbReference type="RefSeq" id="WP_066850411.1">
    <property type="nucleotide sequence ID" value="NZ_CP019603.1"/>
</dbReference>
<sequence>MPIRLKPIAQQTIVITGATSGNGLAAAKEAAARGASVVLAARNEAALNEIAAELRADGGKVAICTADVSVEADVERIAQTAIDSFGGFDTWVNNAAAAIYGRMDEIPMEDHRRAFDVNYFGLLHGSIVAARHLRGRGGGAIINLGSVLSDRAMVLQGSYSATKHAVKAATDALRVELRQDKAPISVTLIKPSAINTPYPEHARNYMDEPARLPPLLYDPRLVADAILFAAEHPRRQLYVGGNGYMISLGGRFAKRATDAAMKGLGKMMQVDPGNPGDPAARDNLYQPRKDGLVEGSRDYYTRRTSLMLEAQKHPLLALAAGAAAVGVGALLSRGRGA</sequence>
<geneLocation type="plasmid" evidence="6">
    <name>pcme4a9i</name>
</geneLocation>
<dbReference type="PANTHER" id="PTHR44196">
    <property type="entry name" value="DEHYDROGENASE/REDUCTASE SDR FAMILY MEMBER 7B"/>
    <property type="match status" value="1"/>
</dbReference>
<reference evidence="4 6" key="1">
    <citation type="submission" date="2017-01" db="EMBL/GenBank/DDBJ databases">
        <title>Complete genome sequence of esterase-producing bacterium Croceicoccus marinus E4A9.</title>
        <authorList>
            <person name="Wu Y.-H."/>
            <person name="Cheng H."/>
            <person name="Xu L."/>
            <person name="Huo Y.-Y."/>
            <person name="Wang C.-S."/>
            <person name="Xu X.-W."/>
        </authorList>
    </citation>
    <scope>NUCLEOTIDE SEQUENCE [LARGE SCALE GENOMIC DNA]</scope>
    <source>
        <strain evidence="4 6">E4A9</strain>
        <plasmid evidence="4">pCME4A9I</plasmid>
        <plasmid evidence="6">Plasmid pcme4a9i</plasmid>
    </source>
</reference>
<dbReference type="Proteomes" id="UP000195807">
    <property type="component" value="Plasmid pCME4A9I"/>
</dbReference>
<dbReference type="GO" id="GO:0016020">
    <property type="term" value="C:membrane"/>
    <property type="evidence" value="ECO:0007669"/>
    <property type="project" value="TreeGrafter"/>
</dbReference>
<dbReference type="InterPro" id="IPR036291">
    <property type="entry name" value="NAD(P)-bd_dom_sf"/>
</dbReference>
<dbReference type="PANTHER" id="PTHR44196:SF1">
    <property type="entry name" value="DEHYDROGENASE_REDUCTASE SDR FAMILY MEMBER 7B"/>
    <property type="match status" value="1"/>
</dbReference>
<comment type="similarity">
    <text evidence="1 3">Belongs to the short-chain dehydrogenases/reductases (SDR) family.</text>
</comment>
<dbReference type="SUPFAM" id="SSF51735">
    <property type="entry name" value="NAD(P)-binding Rossmann-fold domains"/>
    <property type="match status" value="1"/>
</dbReference>
<evidence type="ECO:0000313" key="4">
    <source>
        <dbReference type="EMBL" id="ARU17952.1"/>
    </source>
</evidence>